<dbReference type="VEuPathDB" id="MicrosporidiaDB:CWI39_0016p0020"/>
<accession>A0A4Q9LP33</accession>
<dbReference type="AlphaFoldDB" id="A0A4Q9LP33"/>
<evidence type="ECO:0000256" key="1">
    <source>
        <dbReference type="SAM" id="Phobius"/>
    </source>
</evidence>
<organism evidence="2 3">
    <name type="scientific">Hamiltosporidium magnivora</name>
    <dbReference type="NCBI Taxonomy" id="148818"/>
    <lineage>
        <taxon>Eukaryota</taxon>
        <taxon>Fungi</taxon>
        <taxon>Fungi incertae sedis</taxon>
        <taxon>Microsporidia</taxon>
        <taxon>Dubosqiidae</taxon>
        <taxon>Hamiltosporidium</taxon>
    </lineage>
</organism>
<dbReference type="EMBL" id="PIXR01000016">
    <property type="protein sequence ID" value="TBU09937.1"/>
    <property type="molecule type" value="Genomic_DNA"/>
</dbReference>
<evidence type="ECO:0000313" key="2">
    <source>
        <dbReference type="EMBL" id="TBU09937.1"/>
    </source>
</evidence>
<comment type="caution">
    <text evidence="2">The sequence shown here is derived from an EMBL/GenBank/DDBJ whole genome shotgun (WGS) entry which is preliminary data.</text>
</comment>
<keyword evidence="1" id="KW-0812">Transmembrane</keyword>
<reference evidence="2 3" key="1">
    <citation type="submission" date="2017-12" db="EMBL/GenBank/DDBJ databases">
        <authorList>
            <person name="Pombert J.-F."/>
            <person name="Haag K.L."/>
            <person name="Ebert D."/>
        </authorList>
    </citation>
    <scope>NUCLEOTIDE SEQUENCE [LARGE SCALE GENOMIC DNA]</scope>
    <source>
        <strain evidence="2">IL-BN-2</strain>
    </source>
</reference>
<sequence length="54" mass="5969">MLEAEMAWIFLGLSVGLSTTPLAPPCYIIRKRSLPTEKGPMGGITRYENEGEDQ</sequence>
<protein>
    <submittedName>
        <fullName evidence="2">Uncharacterized protein</fullName>
    </submittedName>
</protein>
<dbReference type="Proteomes" id="UP000293045">
    <property type="component" value="Unassembled WGS sequence"/>
</dbReference>
<name>A0A4Q9LP33_9MICR</name>
<gene>
    <name evidence="2" type="ORF">CWI39_0016p0020</name>
</gene>
<proteinExistence type="predicted"/>
<keyword evidence="1" id="KW-1133">Transmembrane helix</keyword>
<feature type="transmembrane region" description="Helical" evidence="1">
    <location>
        <begin position="6"/>
        <end position="29"/>
    </location>
</feature>
<keyword evidence="1" id="KW-0472">Membrane</keyword>
<evidence type="ECO:0000313" key="3">
    <source>
        <dbReference type="Proteomes" id="UP000293045"/>
    </source>
</evidence>